<dbReference type="GeneID" id="5970516"/>
<dbReference type="RefSeq" id="XP_001793659.1">
    <property type="nucleotide sequence ID" value="XM_001793607.1"/>
</dbReference>
<proteinExistence type="predicted"/>
<sequence>MPKHKMLLPSLGLSMLLKLSLPSSSLNQELD</sequence>
<dbReference type="KEGG" id="pno:SNOG_03072"/>
<dbReference type="AlphaFoldDB" id="Q0UYU2"/>
<name>Q0UYU2_PHANO</name>
<dbReference type="EMBL" id="CH445328">
    <property type="protein sequence ID" value="EAT89803.1"/>
    <property type="molecule type" value="Genomic_DNA"/>
</dbReference>
<organism evidence="1 2">
    <name type="scientific">Phaeosphaeria nodorum (strain SN15 / ATCC MYA-4574 / FGSC 10173)</name>
    <name type="common">Glume blotch fungus</name>
    <name type="synonym">Parastagonospora nodorum</name>
    <dbReference type="NCBI Taxonomy" id="321614"/>
    <lineage>
        <taxon>Eukaryota</taxon>
        <taxon>Fungi</taxon>
        <taxon>Dikarya</taxon>
        <taxon>Ascomycota</taxon>
        <taxon>Pezizomycotina</taxon>
        <taxon>Dothideomycetes</taxon>
        <taxon>Pleosporomycetidae</taxon>
        <taxon>Pleosporales</taxon>
        <taxon>Pleosporineae</taxon>
        <taxon>Phaeosphaeriaceae</taxon>
        <taxon>Parastagonospora</taxon>
    </lineage>
</organism>
<evidence type="ECO:0000313" key="1">
    <source>
        <dbReference type="EMBL" id="EAT89803.1"/>
    </source>
</evidence>
<accession>Q0UYU2</accession>
<dbReference type="InParanoid" id="Q0UYU2"/>
<protein>
    <submittedName>
        <fullName evidence="1">Uncharacterized protein</fullName>
    </submittedName>
</protein>
<gene>
    <name evidence="1" type="ORF">SNOG_03072</name>
</gene>
<evidence type="ECO:0000313" key="2">
    <source>
        <dbReference type="Proteomes" id="UP000001055"/>
    </source>
</evidence>
<dbReference type="Proteomes" id="UP000001055">
    <property type="component" value="Unassembled WGS sequence"/>
</dbReference>
<reference evidence="2" key="1">
    <citation type="journal article" date="2007" name="Plant Cell">
        <title>Dothideomycete-plant interactions illuminated by genome sequencing and EST analysis of the wheat pathogen Stagonospora nodorum.</title>
        <authorList>
            <person name="Hane J.K."/>
            <person name="Lowe R.G."/>
            <person name="Solomon P.S."/>
            <person name="Tan K.C."/>
            <person name="Schoch C.L."/>
            <person name="Spatafora J.W."/>
            <person name="Crous P.W."/>
            <person name="Kodira C."/>
            <person name="Birren B.W."/>
            <person name="Galagan J.E."/>
            <person name="Torriani S.F."/>
            <person name="McDonald B.A."/>
            <person name="Oliver R.P."/>
        </authorList>
    </citation>
    <scope>NUCLEOTIDE SEQUENCE [LARGE SCALE GENOMIC DNA]</scope>
    <source>
        <strain evidence="2">SN15 / ATCC MYA-4574 / FGSC 10173</strain>
    </source>
</reference>